<protein>
    <submittedName>
        <fullName evidence="2">Uncharacterized protein</fullName>
    </submittedName>
</protein>
<sequence>MSGGLSVLFEDDEYQPEGWVQHDDGTWSVVLPDGTVVPAAEVPDPERELAAAYIDVDPIDVTDIELQVRGRKMNVLGPGPEGSSHDNWNTQANADDDGQD</sequence>
<evidence type="ECO:0000313" key="2">
    <source>
        <dbReference type="EMBL" id="RBO87005.1"/>
    </source>
</evidence>
<keyword evidence="3" id="KW-1185">Reference proteome</keyword>
<evidence type="ECO:0000256" key="1">
    <source>
        <dbReference type="SAM" id="MobiDB-lite"/>
    </source>
</evidence>
<dbReference type="OrthoDB" id="4570469at2"/>
<feature type="region of interest" description="Disordered" evidence="1">
    <location>
        <begin position="73"/>
        <end position="100"/>
    </location>
</feature>
<dbReference type="EMBL" id="QNRE01000012">
    <property type="protein sequence ID" value="RBO87005.1"/>
    <property type="molecule type" value="Genomic_DNA"/>
</dbReference>
<dbReference type="AlphaFoldDB" id="A0A366DAN6"/>
<dbReference type="Proteomes" id="UP000252586">
    <property type="component" value="Unassembled WGS sequence"/>
</dbReference>
<proteinExistence type="predicted"/>
<dbReference type="RefSeq" id="WP_067504916.1">
    <property type="nucleotide sequence ID" value="NZ_QNRE01000012.1"/>
</dbReference>
<comment type="caution">
    <text evidence="2">The sequence shown here is derived from an EMBL/GenBank/DDBJ whole genome shotgun (WGS) entry which is preliminary data.</text>
</comment>
<organism evidence="2 3">
    <name type="scientific">Nocardia puris</name>
    <dbReference type="NCBI Taxonomy" id="208602"/>
    <lineage>
        <taxon>Bacteria</taxon>
        <taxon>Bacillati</taxon>
        <taxon>Actinomycetota</taxon>
        <taxon>Actinomycetes</taxon>
        <taxon>Mycobacteriales</taxon>
        <taxon>Nocardiaceae</taxon>
        <taxon>Nocardia</taxon>
    </lineage>
</organism>
<dbReference type="STRING" id="1210090.GCA_001613185_01322"/>
<accession>A0A366DAN6</accession>
<name>A0A366DAN6_9NOCA</name>
<evidence type="ECO:0000313" key="3">
    <source>
        <dbReference type="Proteomes" id="UP000252586"/>
    </source>
</evidence>
<gene>
    <name evidence="2" type="ORF">DFR74_112182</name>
</gene>
<reference evidence="2 3" key="1">
    <citation type="submission" date="2018-06" db="EMBL/GenBank/DDBJ databases">
        <title>Genomic Encyclopedia of Type Strains, Phase IV (KMG-IV): sequencing the most valuable type-strain genomes for metagenomic binning, comparative biology and taxonomic classification.</title>
        <authorList>
            <person name="Goeker M."/>
        </authorList>
    </citation>
    <scope>NUCLEOTIDE SEQUENCE [LARGE SCALE GENOMIC DNA]</scope>
    <source>
        <strain evidence="2 3">DSM 44599</strain>
    </source>
</reference>